<name>A0A9P6CH43_9AGAR</name>
<accession>A0A9P6CH43</accession>
<dbReference type="AlphaFoldDB" id="A0A9P6CH43"/>
<evidence type="ECO:0000313" key="1">
    <source>
        <dbReference type="EMBL" id="KAF9460523.1"/>
    </source>
</evidence>
<dbReference type="EMBL" id="MU150297">
    <property type="protein sequence ID" value="KAF9460523.1"/>
    <property type="molecule type" value="Genomic_DNA"/>
</dbReference>
<reference evidence="1" key="1">
    <citation type="submission" date="2020-11" db="EMBL/GenBank/DDBJ databases">
        <authorList>
            <consortium name="DOE Joint Genome Institute"/>
            <person name="Ahrendt S."/>
            <person name="Riley R."/>
            <person name="Andreopoulos W."/>
            <person name="Labutti K."/>
            <person name="Pangilinan J."/>
            <person name="Ruiz-Duenas F.J."/>
            <person name="Barrasa J.M."/>
            <person name="Sanchez-Garcia M."/>
            <person name="Camarero S."/>
            <person name="Miyauchi S."/>
            <person name="Serrano A."/>
            <person name="Linde D."/>
            <person name="Babiker R."/>
            <person name="Drula E."/>
            <person name="Ayuso-Fernandez I."/>
            <person name="Pacheco R."/>
            <person name="Padilla G."/>
            <person name="Ferreira P."/>
            <person name="Barriuso J."/>
            <person name="Kellner H."/>
            <person name="Castanera R."/>
            <person name="Alfaro M."/>
            <person name="Ramirez L."/>
            <person name="Pisabarro A.G."/>
            <person name="Kuo A."/>
            <person name="Tritt A."/>
            <person name="Lipzen A."/>
            <person name="He G."/>
            <person name="Yan M."/>
            <person name="Ng V."/>
            <person name="Cullen D."/>
            <person name="Martin F."/>
            <person name="Rosso M.-N."/>
            <person name="Henrissat B."/>
            <person name="Hibbett D."/>
            <person name="Martinez A.T."/>
            <person name="Grigoriev I.V."/>
        </authorList>
    </citation>
    <scope>NUCLEOTIDE SEQUENCE</scope>
    <source>
        <strain evidence="1">CBS 247.69</strain>
    </source>
</reference>
<organism evidence="1 2">
    <name type="scientific">Collybia nuda</name>
    <dbReference type="NCBI Taxonomy" id="64659"/>
    <lineage>
        <taxon>Eukaryota</taxon>
        <taxon>Fungi</taxon>
        <taxon>Dikarya</taxon>
        <taxon>Basidiomycota</taxon>
        <taxon>Agaricomycotina</taxon>
        <taxon>Agaricomycetes</taxon>
        <taxon>Agaricomycetidae</taxon>
        <taxon>Agaricales</taxon>
        <taxon>Tricholomatineae</taxon>
        <taxon>Clitocybaceae</taxon>
        <taxon>Collybia</taxon>
    </lineage>
</organism>
<dbReference type="OrthoDB" id="3042049at2759"/>
<comment type="caution">
    <text evidence="1">The sequence shown here is derived from an EMBL/GenBank/DDBJ whole genome shotgun (WGS) entry which is preliminary data.</text>
</comment>
<proteinExistence type="predicted"/>
<sequence length="457" mass="51309">MVLAVYRMQKHLRSPTSPLFESHSNGNALLSDQARREARLLLLDAEGALPRLDIELFNTPIENSLVLQTQRAAIVDRAQPYRAAIAPHRAIPNEILSEIFSLCTDTICVPIDLTAPPWSLARYIIKGIVYTTLDTRGKHTKFFRARLKRVTLTFVLEFGSSFFQLPPGPLHLVDTLDISLGGPYYTTGDVTVFQNGSKLREVILNEGGYPSVHLCLYKFPWSQLINLRINNAAVSTYDAHIMLQQCTQLAECHLPIRKSHPDTQEVFMLGNILPTRLPNLKSLLIECISGLGEFLRCLDLPGLAKLETFHQSGFKSAEGCSEDEWKTEFVPFFNRIQDLKRLCIRQPVPETIVEPILRAVPSVVAFTLQEGDELTSATLELIAMGGLIPKVEEIYCYAVQVNPFLDMIEYRGLGSTPCSKLKKVFLDMDTHRGGMDYSSRQRVESLRVAGHLITIRG</sequence>
<dbReference type="Proteomes" id="UP000807353">
    <property type="component" value="Unassembled WGS sequence"/>
</dbReference>
<keyword evidence="2" id="KW-1185">Reference proteome</keyword>
<protein>
    <submittedName>
        <fullName evidence="1">Uncharacterized protein</fullName>
    </submittedName>
</protein>
<gene>
    <name evidence="1" type="ORF">BDZ94DRAFT_1311413</name>
</gene>
<evidence type="ECO:0000313" key="2">
    <source>
        <dbReference type="Proteomes" id="UP000807353"/>
    </source>
</evidence>